<gene>
    <name evidence="1" type="ORF">SSE37_01645</name>
</gene>
<sequence>MSLLVVPTVTFAQGEAVEVEETSPENDRLAEIQDSLDQSGVALAAALDQLRRVNNNEIEPGVNSNESVQTRLDALSRALAKAINAIGPSGDLQREIAIGIETLAKLKTDITNSTLSPGDKAARLSDADAVIQGFDDKQAELKTLFNDLQTVRNRFIDLEENLYFRERIAQGQDAIKLINAFVETARASTSKLNEYFDELDSTNAEEASE</sequence>
<accession>A3K4L7</accession>
<evidence type="ECO:0000313" key="2">
    <source>
        <dbReference type="Proteomes" id="UP000005713"/>
    </source>
</evidence>
<dbReference type="AlphaFoldDB" id="A3K4L7"/>
<comment type="caution">
    <text evidence="1">The sequence shown here is derived from an EMBL/GenBank/DDBJ whole genome shotgun (WGS) entry which is preliminary data.</text>
</comment>
<keyword evidence="2" id="KW-1185">Reference proteome</keyword>
<evidence type="ECO:0000313" key="1">
    <source>
        <dbReference type="EMBL" id="EBA07916.1"/>
    </source>
</evidence>
<dbReference type="Proteomes" id="UP000005713">
    <property type="component" value="Unassembled WGS sequence"/>
</dbReference>
<proteinExistence type="predicted"/>
<dbReference type="EMBL" id="AAYA01000007">
    <property type="protein sequence ID" value="EBA07916.1"/>
    <property type="molecule type" value="Genomic_DNA"/>
</dbReference>
<protein>
    <submittedName>
        <fullName evidence="1">Uncharacterized protein</fullName>
    </submittedName>
</protein>
<reference evidence="1 2" key="1">
    <citation type="submission" date="2006-06" db="EMBL/GenBank/DDBJ databases">
        <authorList>
            <person name="Moran M.A."/>
            <person name="Ferriera S."/>
            <person name="Johnson J."/>
            <person name="Kravitz S."/>
            <person name="Beeson K."/>
            <person name="Sutton G."/>
            <person name="Rogers Y.-H."/>
            <person name="Friedman R."/>
            <person name="Frazier M."/>
            <person name="Venter J.C."/>
        </authorList>
    </citation>
    <scope>NUCLEOTIDE SEQUENCE [LARGE SCALE GENOMIC DNA]</scope>
    <source>
        <strain evidence="1 2">E-37</strain>
    </source>
</reference>
<name>A3K4L7_SAGS3</name>
<organism evidence="1 2">
    <name type="scientific">Sagittula stellata (strain ATCC 700073 / DSM 11524 / E-37)</name>
    <dbReference type="NCBI Taxonomy" id="388399"/>
    <lineage>
        <taxon>Bacteria</taxon>
        <taxon>Pseudomonadati</taxon>
        <taxon>Pseudomonadota</taxon>
        <taxon>Alphaproteobacteria</taxon>
        <taxon>Rhodobacterales</taxon>
        <taxon>Roseobacteraceae</taxon>
        <taxon>Sagittula</taxon>
    </lineage>
</organism>